<name>A0AAW0JAB1_QUESU</name>
<dbReference type="AlphaFoldDB" id="A0AAW0JAB1"/>
<evidence type="ECO:0000313" key="1">
    <source>
        <dbReference type="EMBL" id="KAK7823772.1"/>
    </source>
</evidence>
<dbReference type="Proteomes" id="UP000237347">
    <property type="component" value="Unassembled WGS sequence"/>
</dbReference>
<organism evidence="1 2">
    <name type="scientific">Quercus suber</name>
    <name type="common">Cork oak</name>
    <dbReference type="NCBI Taxonomy" id="58331"/>
    <lineage>
        <taxon>Eukaryota</taxon>
        <taxon>Viridiplantae</taxon>
        <taxon>Streptophyta</taxon>
        <taxon>Embryophyta</taxon>
        <taxon>Tracheophyta</taxon>
        <taxon>Spermatophyta</taxon>
        <taxon>Magnoliopsida</taxon>
        <taxon>eudicotyledons</taxon>
        <taxon>Gunneridae</taxon>
        <taxon>Pentapetalae</taxon>
        <taxon>rosids</taxon>
        <taxon>fabids</taxon>
        <taxon>Fagales</taxon>
        <taxon>Fagaceae</taxon>
        <taxon>Quercus</taxon>
    </lineage>
</organism>
<proteinExistence type="predicted"/>
<accession>A0AAW0JAB1</accession>
<gene>
    <name evidence="1" type="ORF">CFP56_035083</name>
</gene>
<sequence>MVTTEIMSRILIPSLGKEDDQYLLVVILMDCYYINLELEQLYRRNKIGPTCNAQASSWMVASCSRRFDIMGGKDMEFYTKNGSDLCMIYGNESWNDRSSYLDLKLEININALWMGIDCN</sequence>
<keyword evidence="2" id="KW-1185">Reference proteome</keyword>
<reference evidence="1 2" key="1">
    <citation type="journal article" date="2018" name="Sci. Data">
        <title>The draft genome sequence of cork oak.</title>
        <authorList>
            <person name="Ramos A.M."/>
            <person name="Usie A."/>
            <person name="Barbosa P."/>
            <person name="Barros P.M."/>
            <person name="Capote T."/>
            <person name="Chaves I."/>
            <person name="Simoes F."/>
            <person name="Abreu I."/>
            <person name="Carrasquinho I."/>
            <person name="Faro C."/>
            <person name="Guimaraes J.B."/>
            <person name="Mendonca D."/>
            <person name="Nobrega F."/>
            <person name="Rodrigues L."/>
            <person name="Saibo N.J.M."/>
            <person name="Varela M.C."/>
            <person name="Egas C."/>
            <person name="Matos J."/>
            <person name="Miguel C.M."/>
            <person name="Oliveira M.M."/>
            <person name="Ricardo C.P."/>
            <person name="Goncalves S."/>
        </authorList>
    </citation>
    <scope>NUCLEOTIDE SEQUENCE [LARGE SCALE GENOMIC DNA]</scope>
    <source>
        <strain evidence="2">cv. HL8</strain>
    </source>
</reference>
<comment type="caution">
    <text evidence="1">The sequence shown here is derived from an EMBL/GenBank/DDBJ whole genome shotgun (WGS) entry which is preliminary data.</text>
</comment>
<evidence type="ECO:0000313" key="2">
    <source>
        <dbReference type="Proteomes" id="UP000237347"/>
    </source>
</evidence>
<protein>
    <submittedName>
        <fullName evidence="1">Uncharacterized protein</fullName>
    </submittedName>
</protein>
<dbReference type="EMBL" id="PKMF04000622">
    <property type="protein sequence ID" value="KAK7823772.1"/>
    <property type="molecule type" value="Genomic_DNA"/>
</dbReference>